<proteinExistence type="predicted"/>
<name>A0ACA9K9I5_9GLOM</name>
<gene>
    <name evidence="1" type="ORF">SPELUC_LOCUS1249</name>
</gene>
<comment type="caution">
    <text evidence="1">The sequence shown here is derived from an EMBL/GenBank/DDBJ whole genome shotgun (WGS) entry which is preliminary data.</text>
</comment>
<dbReference type="EMBL" id="CAJVPW010000638">
    <property type="protein sequence ID" value="CAG8460746.1"/>
    <property type="molecule type" value="Genomic_DNA"/>
</dbReference>
<accession>A0ACA9K9I5</accession>
<evidence type="ECO:0000313" key="2">
    <source>
        <dbReference type="Proteomes" id="UP000789366"/>
    </source>
</evidence>
<evidence type="ECO:0000313" key="1">
    <source>
        <dbReference type="EMBL" id="CAG8460746.1"/>
    </source>
</evidence>
<dbReference type="Proteomes" id="UP000789366">
    <property type="component" value="Unassembled WGS sequence"/>
</dbReference>
<organism evidence="1 2">
    <name type="scientific">Cetraspora pellucida</name>
    <dbReference type="NCBI Taxonomy" id="1433469"/>
    <lineage>
        <taxon>Eukaryota</taxon>
        <taxon>Fungi</taxon>
        <taxon>Fungi incertae sedis</taxon>
        <taxon>Mucoromycota</taxon>
        <taxon>Glomeromycotina</taxon>
        <taxon>Glomeromycetes</taxon>
        <taxon>Diversisporales</taxon>
        <taxon>Gigasporaceae</taxon>
        <taxon>Cetraspora</taxon>
    </lineage>
</organism>
<keyword evidence="2" id="KW-1185">Reference proteome</keyword>
<reference evidence="1" key="1">
    <citation type="submission" date="2021-06" db="EMBL/GenBank/DDBJ databases">
        <authorList>
            <person name="Kallberg Y."/>
            <person name="Tangrot J."/>
            <person name="Rosling A."/>
        </authorList>
    </citation>
    <scope>NUCLEOTIDE SEQUENCE</scope>
    <source>
        <strain evidence="1">28 12/20/2015</strain>
    </source>
</reference>
<protein>
    <submittedName>
        <fullName evidence="1">1565_t:CDS:1</fullName>
    </submittedName>
</protein>
<sequence length="87" mass="10198">MYKTEPQSTNKHRICNINSYTYTQLKDKENKEKKTNNQVDSLPQASIIQEKVEKAILDQLFESEELFETTISNVLLQLNAVFSNWMN</sequence>